<dbReference type="SMART" id="SM00342">
    <property type="entry name" value="HTH_ARAC"/>
    <property type="match status" value="1"/>
</dbReference>
<dbReference type="GO" id="GO:0043565">
    <property type="term" value="F:sequence-specific DNA binding"/>
    <property type="evidence" value="ECO:0007669"/>
    <property type="project" value="InterPro"/>
</dbReference>
<evidence type="ECO:0000259" key="4">
    <source>
        <dbReference type="PROSITE" id="PS01124"/>
    </source>
</evidence>
<dbReference type="PRINTS" id="PR00032">
    <property type="entry name" value="HTHARAC"/>
</dbReference>
<keyword evidence="3" id="KW-0804">Transcription</keyword>
<dbReference type="Pfam" id="PF02311">
    <property type="entry name" value="AraC_binding"/>
    <property type="match status" value="1"/>
</dbReference>
<dbReference type="Pfam" id="PF12833">
    <property type="entry name" value="HTH_18"/>
    <property type="match status" value="1"/>
</dbReference>
<dbReference type="SUPFAM" id="SSF46689">
    <property type="entry name" value="Homeodomain-like"/>
    <property type="match status" value="2"/>
</dbReference>
<dbReference type="SUPFAM" id="SSF51215">
    <property type="entry name" value="Regulatory protein AraC"/>
    <property type="match status" value="1"/>
</dbReference>
<evidence type="ECO:0000313" key="5">
    <source>
        <dbReference type="EMBL" id="SHF58548.1"/>
    </source>
</evidence>
<dbReference type="InterPro" id="IPR020449">
    <property type="entry name" value="Tscrpt_reg_AraC-type_HTH"/>
</dbReference>
<dbReference type="InterPro" id="IPR037923">
    <property type="entry name" value="HTH-like"/>
</dbReference>
<keyword evidence="1" id="KW-0805">Transcription regulation</keyword>
<name>A0A1M5CUV8_9CLOT</name>
<dbReference type="GO" id="GO:0003700">
    <property type="term" value="F:DNA-binding transcription factor activity"/>
    <property type="evidence" value="ECO:0007669"/>
    <property type="project" value="InterPro"/>
</dbReference>
<dbReference type="Gene3D" id="1.10.10.60">
    <property type="entry name" value="Homeodomain-like"/>
    <property type="match status" value="2"/>
</dbReference>
<organism evidence="5 6">
    <name type="scientific">Lactonifactor longoviformis DSM 17459</name>
    <dbReference type="NCBI Taxonomy" id="1122155"/>
    <lineage>
        <taxon>Bacteria</taxon>
        <taxon>Bacillati</taxon>
        <taxon>Bacillota</taxon>
        <taxon>Clostridia</taxon>
        <taxon>Eubacteriales</taxon>
        <taxon>Clostridiaceae</taxon>
        <taxon>Lactonifactor</taxon>
    </lineage>
</organism>
<dbReference type="InterPro" id="IPR003313">
    <property type="entry name" value="AraC-bd"/>
</dbReference>
<dbReference type="PANTHER" id="PTHR43280:SF28">
    <property type="entry name" value="HTH-TYPE TRANSCRIPTIONAL ACTIVATOR RHAS"/>
    <property type="match status" value="1"/>
</dbReference>
<evidence type="ECO:0000256" key="3">
    <source>
        <dbReference type="ARBA" id="ARBA00023163"/>
    </source>
</evidence>
<dbReference type="STRING" id="1122155.SAMN02745158_04303"/>
<dbReference type="PROSITE" id="PS00041">
    <property type="entry name" value="HTH_ARAC_FAMILY_1"/>
    <property type="match status" value="1"/>
</dbReference>
<evidence type="ECO:0000256" key="2">
    <source>
        <dbReference type="ARBA" id="ARBA00023125"/>
    </source>
</evidence>
<accession>A0A1M5CUV8</accession>
<dbReference type="InterPro" id="IPR009057">
    <property type="entry name" value="Homeodomain-like_sf"/>
</dbReference>
<sequence>MARKRKPKIEFRYYETMARLPILALTGERWKYCSGTHTDCLHFHNLMEIGFCYNGNGCLVLQDKPYPIHKNMFSVIPKNYGHTTDSIQDSIISWEYLFIDVDRVLNLMYDGNERQIVPLKRAINQRAHFLSTQDYPEIATCIQAVFKEIQEEKPYYTESVLGLTGTLLLYIARLNLHKQETRTAMDDSGMEQIAPALEWLLREYHNPVRVTDLAECCHISEPHFRRVFKQIMGITPLEYINKVRIMNASQMLLNEDENIVDVAYKVGYASEGTFIRNFKRYMGQLPNQFKKLPRDGRNKLDEYEVFIENGW</sequence>
<feature type="domain" description="HTH araC/xylS-type" evidence="4">
    <location>
        <begin position="194"/>
        <end position="292"/>
    </location>
</feature>
<gene>
    <name evidence="5" type="ORF">SAMN02745158_04303</name>
</gene>
<proteinExistence type="predicted"/>
<dbReference type="Proteomes" id="UP000184245">
    <property type="component" value="Unassembled WGS sequence"/>
</dbReference>
<dbReference type="RefSeq" id="WP_072854812.1">
    <property type="nucleotide sequence ID" value="NZ_FQVI01000047.1"/>
</dbReference>
<evidence type="ECO:0000313" key="6">
    <source>
        <dbReference type="Proteomes" id="UP000184245"/>
    </source>
</evidence>
<dbReference type="AlphaFoldDB" id="A0A1M5CUV8"/>
<protein>
    <submittedName>
        <fullName evidence="5">AraC-type DNA-binding protein</fullName>
    </submittedName>
</protein>
<evidence type="ECO:0000256" key="1">
    <source>
        <dbReference type="ARBA" id="ARBA00023015"/>
    </source>
</evidence>
<dbReference type="InterPro" id="IPR018062">
    <property type="entry name" value="HTH_AraC-typ_CS"/>
</dbReference>
<dbReference type="OrthoDB" id="253601at2"/>
<dbReference type="PROSITE" id="PS01124">
    <property type="entry name" value="HTH_ARAC_FAMILY_2"/>
    <property type="match status" value="1"/>
</dbReference>
<reference evidence="5 6" key="1">
    <citation type="submission" date="2016-11" db="EMBL/GenBank/DDBJ databases">
        <authorList>
            <person name="Jaros S."/>
            <person name="Januszkiewicz K."/>
            <person name="Wedrychowicz H."/>
        </authorList>
    </citation>
    <scope>NUCLEOTIDE SEQUENCE [LARGE SCALE GENOMIC DNA]</scope>
    <source>
        <strain evidence="5 6">DSM 17459</strain>
    </source>
</reference>
<dbReference type="PANTHER" id="PTHR43280">
    <property type="entry name" value="ARAC-FAMILY TRANSCRIPTIONAL REGULATOR"/>
    <property type="match status" value="1"/>
</dbReference>
<dbReference type="InterPro" id="IPR018060">
    <property type="entry name" value="HTH_AraC"/>
</dbReference>
<keyword evidence="6" id="KW-1185">Reference proteome</keyword>
<dbReference type="EMBL" id="FQVI01000047">
    <property type="protein sequence ID" value="SHF58548.1"/>
    <property type="molecule type" value="Genomic_DNA"/>
</dbReference>
<keyword evidence="2 5" id="KW-0238">DNA-binding</keyword>